<proteinExistence type="predicted"/>
<dbReference type="EMBL" id="CP115536">
    <property type="protein sequence ID" value="WBY59547.1"/>
    <property type="molecule type" value="Genomic_DNA"/>
</dbReference>
<dbReference type="Pfam" id="PF06589">
    <property type="entry name" value="CRA"/>
    <property type="match status" value="1"/>
</dbReference>
<reference evidence="4" key="1">
    <citation type="submission" date="2023-01" db="EMBL/GenBank/DDBJ databases">
        <title>Long-Read Genome Assembly and Gene Model Annotations for the Rodent Malaria Parasite Plasmodium yoelii 17XNL.</title>
        <authorList>
            <person name="Mitchell G.J."/>
            <person name="Sebastian A."/>
            <person name="Albert I."/>
            <person name="Lindner S.E."/>
        </authorList>
    </citation>
    <scope>NUCLEOTIDE SEQUENCE</scope>
    <source>
        <strain evidence="4">17XNL clone 1.1</strain>
    </source>
</reference>
<keyword evidence="2" id="KW-0472">Membrane</keyword>
<keyword evidence="3" id="KW-0732">Signal</keyword>
<accession>A0AAF0B217</accession>
<evidence type="ECO:0000256" key="2">
    <source>
        <dbReference type="SAM" id="Phobius"/>
    </source>
</evidence>
<feature type="compositionally biased region" description="Basic and acidic residues" evidence="1">
    <location>
        <begin position="27"/>
        <end position="36"/>
    </location>
</feature>
<feature type="transmembrane region" description="Helical" evidence="2">
    <location>
        <begin position="98"/>
        <end position="115"/>
    </location>
</feature>
<feature type="signal peptide" evidence="3">
    <location>
        <begin position="1"/>
        <end position="24"/>
    </location>
</feature>
<evidence type="ECO:0000256" key="1">
    <source>
        <dbReference type="SAM" id="MobiDB-lite"/>
    </source>
</evidence>
<name>A0AAF0B217_PLAYO</name>
<feature type="compositionally biased region" description="Acidic residues" evidence="1">
    <location>
        <begin position="58"/>
        <end position="69"/>
    </location>
</feature>
<keyword evidence="2" id="KW-1133">Transmembrane helix</keyword>
<dbReference type="Proteomes" id="UP001054126">
    <property type="component" value="Chromosome 12"/>
</dbReference>
<evidence type="ECO:0000313" key="4">
    <source>
        <dbReference type="EMBL" id="WBY59547.1"/>
    </source>
</evidence>
<feature type="chain" id="PRO_5042273269" evidence="3">
    <location>
        <begin position="25"/>
        <end position="145"/>
    </location>
</feature>
<evidence type="ECO:0000256" key="3">
    <source>
        <dbReference type="SAM" id="SignalP"/>
    </source>
</evidence>
<dbReference type="AlphaFoldDB" id="A0AAF0B217"/>
<keyword evidence="2" id="KW-0812">Transmembrane</keyword>
<gene>
    <name evidence="4" type="ORF">Py17XNL_001205345</name>
</gene>
<feature type="region of interest" description="Disordered" evidence="1">
    <location>
        <begin position="27"/>
        <end position="74"/>
    </location>
</feature>
<sequence length="145" mass="16812">MNKKLYSLFFLIYLIVLYCATVQGNKDDNGKNDRHGKNIIKKNYNKNNKQMKGTNEDHTEDNEEFDENYEDNKESMRLINKKEKKESEANKLSKIKKAYAFGITTVIALNILFLLKNYINNNLADPNGHIPKLINKAIAIKNKKS</sequence>
<protein>
    <submittedName>
        <fullName evidence="4">Conserved rodent malaria protein</fullName>
    </submittedName>
</protein>
<evidence type="ECO:0000313" key="5">
    <source>
        <dbReference type="Proteomes" id="UP001054126"/>
    </source>
</evidence>
<organism evidence="4 5">
    <name type="scientific">Plasmodium yoelii yoelii</name>
    <dbReference type="NCBI Taxonomy" id="73239"/>
    <lineage>
        <taxon>Eukaryota</taxon>
        <taxon>Sar</taxon>
        <taxon>Alveolata</taxon>
        <taxon>Apicomplexa</taxon>
        <taxon>Aconoidasida</taxon>
        <taxon>Haemosporida</taxon>
        <taxon>Plasmodiidae</taxon>
        <taxon>Plasmodium</taxon>
        <taxon>Plasmodium (Vinckeia)</taxon>
    </lineage>
</organism>